<comment type="pathway">
    <text evidence="6">Quinol/quinone metabolism; menaquinone biosynthesis.</text>
</comment>
<sequence length="558" mass="57690">MNPSTAFATVLVDALVRLGLRHLVLSPGSRSAPLAYAAARAADEGRLRLHVRIDERSAGFLALGLARAGELVAVVTTSGTAVANLHPAVLEAHHAGVPLVVLSADRPHELRGSGASQTADAQARMFLPSVRYSADLPAPVDPAAQAPAWRSVVSRAVAAARGLRGDGPGPVHLDVGFSDPLTPSPDVLPVSTTGLTVVAEPAAPQPVVLERGPRTLVLAGDAPDPATGRAARELAEHAGWPLLAEPSSGARGGERAVGPYRLLLDADDGQGRLGDVERVVLFGHPTLSRPVTRLLARDDVELVVVSPDGTWPDAGFRAARVVPAATVTRRPEAGEQEFAARWDRAAKLAADAVDAVVDDESALAGPWAAREVVRACAADGSVLVVAASNAVRDVDLAGHPRGVRTVSNRGLAGIDGTLATAEGVATVLGPTRLLVGDLAFLHDVNAFLPVPGETRPDLTVVLVNDDGGGIFETLEHAAVVTRPTFERVVATPHGVDVAALCAAYGVPHVRPRTRAEAAAVLATPPSGLRVVELLTDRAAVRPRLERITAAVRAAVLDA</sequence>
<dbReference type="CDD" id="cd07037">
    <property type="entry name" value="TPP_PYR_MenD"/>
    <property type="match status" value="1"/>
</dbReference>
<keyword evidence="4 6" id="KW-0786">Thiamine pyrophosphate</keyword>
<evidence type="ECO:0000313" key="9">
    <source>
        <dbReference type="Proteomes" id="UP001555826"/>
    </source>
</evidence>
<comment type="caution">
    <text evidence="8">The sequence shown here is derived from an EMBL/GenBank/DDBJ whole genome shotgun (WGS) entry which is preliminary data.</text>
</comment>
<keyword evidence="1 6" id="KW-0808">Transferase</keyword>
<comment type="similarity">
    <text evidence="6">Belongs to the TPP enzyme family. MenD subfamily.</text>
</comment>
<dbReference type="Gene3D" id="3.40.50.1220">
    <property type="entry name" value="TPP-binding domain"/>
    <property type="match status" value="1"/>
</dbReference>
<dbReference type="RefSeq" id="WP_367636767.1">
    <property type="nucleotide sequence ID" value="NZ_JBFNQN010000003.1"/>
</dbReference>
<organism evidence="8 9">
    <name type="scientific">Kineococcus endophyticus</name>
    <dbReference type="NCBI Taxonomy" id="1181883"/>
    <lineage>
        <taxon>Bacteria</taxon>
        <taxon>Bacillati</taxon>
        <taxon>Actinomycetota</taxon>
        <taxon>Actinomycetes</taxon>
        <taxon>Kineosporiales</taxon>
        <taxon>Kineosporiaceae</taxon>
        <taxon>Kineococcus</taxon>
    </lineage>
</organism>
<feature type="domain" description="Thiamine pyrophosphate enzyme N-terminal TPP-binding" evidence="7">
    <location>
        <begin position="7"/>
        <end position="121"/>
    </location>
</feature>
<dbReference type="CDD" id="cd02009">
    <property type="entry name" value="TPP_SHCHC_synthase"/>
    <property type="match status" value="1"/>
</dbReference>
<protein>
    <recommendedName>
        <fullName evidence="6">2-succinyl-5-enolpyruvyl-6-hydroxy-3-cyclohexene-1-carboxylate synthase</fullName>
        <shortName evidence="6">SEPHCHC synthase</shortName>
        <ecNumber evidence="6">2.2.1.9</ecNumber>
    </recommendedName>
    <alternativeName>
        <fullName evidence="6">Menaquinone biosynthesis protein MenD</fullName>
    </alternativeName>
</protein>
<keyword evidence="3 6" id="KW-0460">Magnesium</keyword>
<dbReference type="SUPFAM" id="SSF52518">
    <property type="entry name" value="Thiamin diphosphate-binding fold (THDP-binding)"/>
    <property type="match status" value="2"/>
</dbReference>
<evidence type="ECO:0000256" key="6">
    <source>
        <dbReference type="HAMAP-Rule" id="MF_01659"/>
    </source>
</evidence>
<keyword evidence="9" id="KW-1185">Reference proteome</keyword>
<evidence type="ECO:0000256" key="5">
    <source>
        <dbReference type="ARBA" id="ARBA00023211"/>
    </source>
</evidence>
<accession>A0ABV3P3G1</accession>
<dbReference type="HAMAP" id="MF_01659">
    <property type="entry name" value="MenD"/>
    <property type="match status" value="1"/>
</dbReference>
<evidence type="ECO:0000313" key="8">
    <source>
        <dbReference type="EMBL" id="MEW9264154.1"/>
    </source>
</evidence>
<dbReference type="GO" id="GO:0070204">
    <property type="term" value="F:2-succinyl-5-enolpyruvyl-6-hydroxy-3-cyclohexene-1-carboxylic-acid synthase activity"/>
    <property type="evidence" value="ECO:0007669"/>
    <property type="project" value="UniProtKB-EC"/>
</dbReference>
<comment type="subunit">
    <text evidence="6">Homodimer.</text>
</comment>
<dbReference type="InterPro" id="IPR029061">
    <property type="entry name" value="THDP-binding"/>
</dbReference>
<comment type="cofactor">
    <cofactor evidence="6">
        <name>Mg(2+)</name>
        <dbReference type="ChEBI" id="CHEBI:18420"/>
    </cofactor>
    <cofactor evidence="6">
        <name>Mn(2+)</name>
        <dbReference type="ChEBI" id="CHEBI:29035"/>
    </cofactor>
</comment>
<dbReference type="PIRSF" id="PIRSF004983">
    <property type="entry name" value="MenD"/>
    <property type="match status" value="1"/>
</dbReference>
<comment type="catalytic activity">
    <reaction evidence="6">
        <text>isochorismate + 2-oxoglutarate + H(+) = 5-enolpyruvoyl-6-hydroxy-2-succinyl-cyclohex-3-ene-1-carboxylate + CO2</text>
        <dbReference type="Rhea" id="RHEA:25593"/>
        <dbReference type="ChEBI" id="CHEBI:15378"/>
        <dbReference type="ChEBI" id="CHEBI:16526"/>
        <dbReference type="ChEBI" id="CHEBI:16810"/>
        <dbReference type="ChEBI" id="CHEBI:29780"/>
        <dbReference type="ChEBI" id="CHEBI:58818"/>
        <dbReference type="EC" id="2.2.1.9"/>
    </reaction>
</comment>
<comment type="pathway">
    <text evidence="6">Quinol/quinone metabolism; 1,4-dihydroxy-2-naphthoate biosynthesis; 1,4-dihydroxy-2-naphthoate from chorismate: step 2/7.</text>
</comment>
<dbReference type="Gene3D" id="3.40.50.970">
    <property type="match status" value="2"/>
</dbReference>
<comment type="cofactor">
    <cofactor evidence="6">
        <name>thiamine diphosphate</name>
        <dbReference type="ChEBI" id="CHEBI:58937"/>
    </cofactor>
    <text evidence="6">Binds 1 thiamine pyrophosphate per subunit.</text>
</comment>
<name>A0ABV3P3G1_9ACTN</name>
<evidence type="ECO:0000256" key="4">
    <source>
        <dbReference type="ARBA" id="ARBA00023052"/>
    </source>
</evidence>
<evidence type="ECO:0000256" key="2">
    <source>
        <dbReference type="ARBA" id="ARBA00022723"/>
    </source>
</evidence>
<keyword evidence="5 6" id="KW-0464">Manganese</keyword>
<dbReference type="InterPro" id="IPR012001">
    <property type="entry name" value="Thiamin_PyroP_enz_TPP-bd_dom"/>
</dbReference>
<keyword evidence="6" id="KW-0474">Menaquinone biosynthesis</keyword>
<dbReference type="Pfam" id="PF02776">
    <property type="entry name" value="TPP_enzyme_N"/>
    <property type="match status" value="1"/>
</dbReference>
<dbReference type="InterPro" id="IPR004433">
    <property type="entry name" value="MenaQ_synth_MenD"/>
</dbReference>
<dbReference type="EMBL" id="JBFNQN010000003">
    <property type="protein sequence ID" value="MEW9264154.1"/>
    <property type="molecule type" value="Genomic_DNA"/>
</dbReference>
<reference evidence="8 9" key="1">
    <citation type="submission" date="2024-07" db="EMBL/GenBank/DDBJ databases">
        <authorList>
            <person name="Thanompreechachai J."/>
            <person name="Duangmal K."/>
        </authorList>
    </citation>
    <scope>NUCLEOTIDE SEQUENCE [LARGE SCALE GENOMIC DNA]</scope>
    <source>
        <strain evidence="8 9">KCTC 19886</strain>
    </source>
</reference>
<dbReference type="EC" id="2.2.1.9" evidence="6"/>
<dbReference type="NCBIfam" id="TIGR00173">
    <property type="entry name" value="menD"/>
    <property type="match status" value="1"/>
</dbReference>
<comment type="function">
    <text evidence="6">Catalyzes the thiamine diphosphate-dependent decarboxylation of 2-oxoglutarate and the subsequent addition of the resulting succinic semialdehyde-thiamine pyrophosphate anion to isochorismate to yield 2-succinyl-5-enolpyruvyl-6-hydroxy-3-cyclohexene-1-carboxylate (SEPHCHC).</text>
</comment>
<keyword evidence="2 6" id="KW-0479">Metal-binding</keyword>
<dbReference type="Proteomes" id="UP001555826">
    <property type="component" value="Unassembled WGS sequence"/>
</dbReference>
<proteinExistence type="inferred from homology"/>
<gene>
    <name evidence="6 8" type="primary">menD</name>
    <name evidence="8" type="ORF">AB1207_05300</name>
</gene>
<dbReference type="PANTHER" id="PTHR42916:SF1">
    <property type="entry name" value="PROTEIN PHYLLO, CHLOROPLASTIC"/>
    <property type="match status" value="1"/>
</dbReference>
<evidence type="ECO:0000256" key="3">
    <source>
        <dbReference type="ARBA" id="ARBA00022842"/>
    </source>
</evidence>
<evidence type="ECO:0000259" key="7">
    <source>
        <dbReference type="Pfam" id="PF02776"/>
    </source>
</evidence>
<dbReference type="PANTHER" id="PTHR42916">
    <property type="entry name" value="2-SUCCINYL-5-ENOLPYRUVYL-6-HYDROXY-3-CYCLOHEXENE-1-CARBOXYLATE SYNTHASE"/>
    <property type="match status" value="1"/>
</dbReference>
<evidence type="ECO:0000256" key="1">
    <source>
        <dbReference type="ARBA" id="ARBA00022679"/>
    </source>
</evidence>